<keyword evidence="6 8" id="KW-0368">Histidine biosynthesis</keyword>
<evidence type="ECO:0000256" key="7">
    <source>
        <dbReference type="ARBA" id="ARBA00049158"/>
    </source>
</evidence>
<dbReference type="InterPro" id="IPR016195">
    <property type="entry name" value="Pol/histidinol_Pase-like"/>
</dbReference>
<evidence type="ECO:0000256" key="2">
    <source>
        <dbReference type="ARBA" id="ARBA00009152"/>
    </source>
</evidence>
<protein>
    <recommendedName>
        <fullName evidence="3 8">Histidinol-phosphatase</fullName>
        <shortName evidence="8">HolPase</shortName>
        <ecNumber evidence="3 8">3.1.3.15</ecNumber>
    </recommendedName>
</protein>
<dbReference type="SUPFAM" id="SSF89550">
    <property type="entry name" value="PHP domain-like"/>
    <property type="match status" value="1"/>
</dbReference>
<dbReference type="PANTHER" id="PTHR21039:SF0">
    <property type="entry name" value="HISTIDINOL-PHOSPHATASE"/>
    <property type="match status" value="1"/>
</dbReference>
<dbReference type="NCBIfam" id="TIGR01856">
    <property type="entry name" value="hisJ_fam"/>
    <property type="match status" value="1"/>
</dbReference>
<evidence type="ECO:0000256" key="8">
    <source>
        <dbReference type="RuleBase" id="RU366003"/>
    </source>
</evidence>
<dbReference type="RefSeq" id="WP_214832801.1">
    <property type="nucleotide sequence ID" value="NZ_CP183077.1"/>
</dbReference>
<accession>A0ABT7MKQ1</accession>
<feature type="domain" description="PHP" evidence="9">
    <location>
        <begin position="7"/>
        <end position="218"/>
    </location>
</feature>
<evidence type="ECO:0000256" key="5">
    <source>
        <dbReference type="ARBA" id="ARBA00022801"/>
    </source>
</evidence>
<evidence type="ECO:0000313" key="10">
    <source>
        <dbReference type="EMBL" id="MDL5376003.1"/>
    </source>
</evidence>
<evidence type="ECO:0000256" key="4">
    <source>
        <dbReference type="ARBA" id="ARBA00022605"/>
    </source>
</evidence>
<gene>
    <name evidence="10" type="primary">hisJ</name>
    <name evidence="10" type="ORF">QR695_03150</name>
</gene>
<dbReference type="InterPro" id="IPR004013">
    <property type="entry name" value="PHP_dom"/>
</dbReference>
<dbReference type="InterPro" id="IPR010140">
    <property type="entry name" value="Histidinol_P_phosphatase_HisJ"/>
</dbReference>
<dbReference type="Proteomes" id="UP001230807">
    <property type="component" value="Unassembled WGS sequence"/>
</dbReference>
<evidence type="ECO:0000256" key="1">
    <source>
        <dbReference type="ARBA" id="ARBA00004970"/>
    </source>
</evidence>
<dbReference type="GO" id="GO:0004401">
    <property type="term" value="F:histidinol-phosphatase activity"/>
    <property type="evidence" value="ECO:0007669"/>
    <property type="project" value="UniProtKB-EC"/>
</dbReference>
<evidence type="ECO:0000313" key="11">
    <source>
        <dbReference type="Proteomes" id="UP001230807"/>
    </source>
</evidence>
<sequence length="270" mass="29983">MIDFTRDGHLHTPFCPHGSTDPLQAYVEQALARGIKTLTFTEHAPLPARFQDPTPDKDSAMAFELLPDYIEALQSLKRTYPALDLRLGLEIDYLPGYEAETLALLEPYADVLDETILSQHFILVDGELLPVDFSLETFHVLVERIGSFEAVMKQYYTALAAGLAFPWERLKVDRIGHIDLPIKYQSNYVWDRSNVQAEQSRLLQTMAARGFGIDLNTAGLRKPECGQPYAIEVASDAAGLGIPFVLGSDAHIAKDVGAGFESIQKKATFL</sequence>
<dbReference type="Gene3D" id="3.20.20.140">
    <property type="entry name" value="Metal-dependent hydrolases"/>
    <property type="match status" value="1"/>
</dbReference>
<dbReference type="EMBL" id="JASWER010000001">
    <property type="protein sequence ID" value="MDL5376003.1"/>
    <property type="molecule type" value="Genomic_DNA"/>
</dbReference>
<keyword evidence="4 8" id="KW-0028">Amino-acid biosynthesis</keyword>
<evidence type="ECO:0000256" key="3">
    <source>
        <dbReference type="ARBA" id="ARBA00013085"/>
    </source>
</evidence>
<reference evidence="10 11" key="1">
    <citation type="submission" date="2023-06" db="EMBL/GenBank/DDBJ databases">
        <title>Influencing factors and mechanism of Cr(VI) reduction by facultative anaerobic Exiguobacterium sp. PY14.</title>
        <authorList>
            <person name="Zou L."/>
        </authorList>
    </citation>
    <scope>NUCLEOTIDE SEQUENCE [LARGE SCALE GENOMIC DNA]</scope>
    <source>
        <strain evidence="10 11">PY14</strain>
    </source>
</reference>
<comment type="catalytic activity">
    <reaction evidence="7 8">
        <text>L-histidinol phosphate + H2O = L-histidinol + phosphate</text>
        <dbReference type="Rhea" id="RHEA:14465"/>
        <dbReference type="ChEBI" id="CHEBI:15377"/>
        <dbReference type="ChEBI" id="CHEBI:43474"/>
        <dbReference type="ChEBI" id="CHEBI:57699"/>
        <dbReference type="ChEBI" id="CHEBI:57980"/>
        <dbReference type="EC" id="3.1.3.15"/>
    </reaction>
</comment>
<organism evidence="10 11">
    <name type="scientific">Exiguobacterium mexicanum</name>
    <dbReference type="NCBI Taxonomy" id="340146"/>
    <lineage>
        <taxon>Bacteria</taxon>
        <taxon>Bacillati</taxon>
        <taxon>Bacillota</taxon>
        <taxon>Bacilli</taxon>
        <taxon>Bacillales</taxon>
        <taxon>Bacillales Family XII. Incertae Sedis</taxon>
        <taxon>Exiguobacterium</taxon>
    </lineage>
</organism>
<dbReference type="CDD" id="cd12110">
    <property type="entry name" value="PHP_HisPPase_Hisj_like"/>
    <property type="match status" value="1"/>
</dbReference>
<comment type="pathway">
    <text evidence="1 8">Amino-acid biosynthesis; L-histidine biosynthesis; L-histidine from 5-phospho-alpha-D-ribose 1-diphosphate: step 8/9.</text>
</comment>
<comment type="caution">
    <text evidence="10">The sequence shown here is derived from an EMBL/GenBank/DDBJ whole genome shotgun (WGS) entry which is preliminary data.</text>
</comment>
<proteinExistence type="inferred from homology"/>
<keyword evidence="11" id="KW-1185">Reference proteome</keyword>
<evidence type="ECO:0000256" key="6">
    <source>
        <dbReference type="ARBA" id="ARBA00023102"/>
    </source>
</evidence>
<name>A0ABT7MKQ1_9BACL</name>
<dbReference type="EC" id="3.1.3.15" evidence="3 8"/>
<dbReference type="NCBIfam" id="NF005996">
    <property type="entry name" value="PRK08123.1"/>
    <property type="match status" value="1"/>
</dbReference>
<dbReference type="PANTHER" id="PTHR21039">
    <property type="entry name" value="HISTIDINOL PHOSPHATASE-RELATED"/>
    <property type="match status" value="1"/>
</dbReference>
<dbReference type="Pfam" id="PF02811">
    <property type="entry name" value="PHP"/>
    <property type="match status" value="1"/>
</dbReference>
<evidence type="ECO:0000259" key="9">
    <source>
        <dbReference type="Pfam" id="PF02811"/>
    </source>
</evidence>
<keyword evidence="5 8" id="KW-0378">Hydrolase</keyword>
<comment type="similarity">
    <text evidence="2 8">Belongs to the PHP hydrolase family. HisK subfamily.</text>
</comment>